<accession>A0A6A5SS16</accession>
<dbReference type="PROSITE" id="PS51679">
    <property type="entry name" value="SAM_MT_C5"/>
    <property type="match status" value="1"/>
</dbReference>
<dbReference type="OrthoDB" id="5376140at2759"/>
<dbReference type="Pfam" id="PF00145">
    <property type="entry name" value="DNA_methylase"/>
    <property type="match status" value="1"/>
</dbReference>
<evidence type="ECO:0000256" key="7">
    <source>
        <dbReference type="ARBA" id="ARBA00023242"/>
    </source>
</evidence>
<dbReference type="InterPro" id="IPR001025">
    <property type="entry name" value="BAH_dom"/>
</dbReference>
<dbReference type="GO" id="GO:0005634">
    <property type="term" value="C:nucleus"/>
    <property type="evidence" value="ECO:0007669"/>
    <property type="project" value="UniProtKB-SubCell"/>
</dbReference>
<dbReference type="EC" id="2.1.1.37" evidence="2"/>
<feature type="active site" evidence="8">
    <location>
        <position position="739"/>
    </location>
</feature>
<keyword evidence="12" id="KW-1185">Reference proteome</keyword>
<keyword evidence="3 8" id="KW-0489">Methyltransferase</keyword>
<dbReference type="PRINTS" id="PR00105">
    <property type="entry name" value="C5METTRFRASE"/>
</dbReference>
<dbReference type="SUPFAM" id="SSF53335">
    <property type="entry name" value="S-adenosyl-L-methionine-dependent methyltransferases"/>
    <property type="match status" value="1"/>
</dbReference>
<evidence type="ECO:0000256" key="3">
    <source>
        <dbReference type="ARBA" id="ARBA00022603"/>
    </source>
</evidence>
<dbReference type="Pfam" id="PF25423">
    <property type="entry name" value="DUF7893"/>
    <property type="match status" value="1"/>
</dbReference>
<dbReference type="GO" id="GO:0044027">
    <property type="term" value="P:negative regulation of gene expression via chromosomal CpG island methylation"/>
    <property type="evidence" value="ECO:0007669"/>
    <property type="project" value="TreeGrafter"/>
</dbReference>
<feature type="domain" description="BAH" evidence="10">
    <location>
        <begin position="367"/>
        <end position="489"/>
    </location>
</feature>
<feature type="compositionally biased region" description="Low complexity" evidence="9">
    <location>
        <begin position="1256"/>
        <end position="1271"/>
    </location>
</feature>
<dbReference type="InterPro" id="IPR057215">
    <property type="entry name" value="DUF7893"/>
</dbReference>
<evidence type="ECO:0000256" key="8">
    <source>
        <dbReference type="PROSITE-ProRule" id="PRU01016"/>
    </source>
</evidence>
<sequence length="1311" mass="147149">MVPTEDVVAAHKVKIEHGAARTTPEVRPSRSDFARSHTANWSPPVPVTSEEKSLQSFKAEWKQHSGKLPAHDGTKSQKQILIIELHDFEIYRSPDSSGNRMGRNYELTSLHYLQGPTTKKLSFDGFVCFGNSRHYVRAVPIQDSSVEGYGDNEDPKVVPYVQSELASKDKSFDIWYRLNEPTPDYKRFQEPFLWVAQFGKHVLDYVEEQPKRSVTLKNFQKEFHQWLTQRFARNPDFGTWHRAFRNHVDFRVGVNAYIDYFYLQAFNLPNSRQLLAHPFWGECMARGSTIVKEQEEVVKSTLATPDVYMSFKDMYFGNCLRESRPSGSIQVKHENRKRKLGFPKICSAPPASTTHPPLEVCQPYGISPVRVGDVIALDPDETDRTVWRDSEWEWLAYVQSVEILENGTQRLFVLWLYRPRETNIFKAKYPFANELFLSDNCNCSERELLSTDVKGKYTVDWSPVTIDTTKRFFIRQTYITQESAFLSVQEGHKTCMCRKEKPAFIDSHHPGDTVYLTKTVRGEKVLEPVVIKSISKATNKVNVRKLLRLERDCAELTIKAHRSIIDPNELVLTDEYEDVAAARLQRRCYVRFVSKLDILNRRIPFPYNRGGAGDLWILTMGLSTVNGEQRLLFLRGLPTGFHEGPNIAYDLKLRGLSIFSGGGSLDRGLEEGGAVEFQTAVDFSAQAIHTQRANTRSPDTMRLYCGSVDDFFKAALLGNDPQLVAPVGEVDFIAAGSPCPGFSALQQDFLSQVSLRNASHISTFCSFVDLYRPQYGVLENVINMASTRKGFEDKNVLSQVVACLVSMGYQVNQYIMDAWSYGSAQQRSRILLTIAAPSLHPIIQPRHTHSRPHNETPGRCLGKLPNGENFGEREHYPTPFGHVSAGAVTLDLPDIGNGNMQTCIPYPDHRLSIVPTRNERTLLKCIPRQPPGCGYKEAYALGLIPPLLQKEKKQIGNAYRRIKEAGLVPTITTVLCLQDSRNGSIIHWSQHRSITILEARRTQGYADDELIVGTLPEQYKIVGNGVDRKVAFAMGLALRQAVEKNTAGFTANGFLEASEELVDISNEAEDEVANVRNGSVTHVLVPRPKKQPAPQPQPSTAIAARTHSQNALVTSKPDHVATISQIPGLDGSSEEPRNLFVASQFVGPSQNPPGLFSRLSQTVARGGGGFSLSSLTPSTKPATIPVLGKRNRQEDMQDIIDGKSPRPRGQPRKPVSITEEATDGHIEGKSARPRSRPRKQATMSEGPQIPQMTNGEVESSTIERSTSSTNSYHDEAVSTKIRHTRHSGLSVEFVPKHWNKRPELEQQEMSR</sequence>
<feature type="compositionally biased region" description="Polar residues" evidence="9">
    <location>
        <begin position="1171"/>
        <end position="1181"/>
    </location>
</feature>
<comment type="similarity">
    <text evidence="8">Belongs to the class I-like SAM-binding methyltransferase superfamily. C5-methyltransferase family.</text>
</comment>
<dbReference type="GO" id="GO:0003682">
    <property type="term" value="F:chromatin binding"/>
    <property type="evidence" value="ECO:0007669"/>
    <property type="project" value="InterPro"/>
</dbReference>
<organism evidence="11 12">
    <name type="scientific">Clathrospora elynae</name>
    <dbReference type="NCBI Taxonomy" id="706981"/>
    <lineage>
        <taxon>Eukaryota</taxon>
        <taxon>Fungi</taxon>
        <taxon>Dikarya</taxon>
        <taxon>Ascomycota</taxon>
        <taxon>Pezizomycotina</taxon>
        <taxon>Dothideomycetes</taxon>
        <taxon>Pleosporomycetidae</taxon>
        <taxon>Pleosporales</taxon>
        <taxon>Diademaceae</taxon>
        <taxon>Clathrospora</taxon>
    </lineage>
</organism>
<dbReference type="PANTHER" id="PTHR10629">
    <property type="entry name" value="CYTOSINE-SPECIFIC METHYLTRANSFERASE"/>
    <property type="match status" value="1"/>
</dbReference>
<dbReference type="Gene3D" id="3.90.120.10">
    <property type="entry name" value="DNA Methylase, subunit A, domain 2"/>
    <property type="match status" value="1"/>
</dbReference>
<name>A0A6A5SS16_9PLEO</name>
<dbReference type="Proteomes" id="UP000800038">
    <property type="component" value="Unassembled WGS sequence"/>
</dbReference>
<dbReference type="InterPro" id="IPR029063">
    <property type="entry name" value="SAM-dependent_MTases_sf"/>
</dbReference>
<feature type="region of interest" description="Disordered" evidence="9">
    <location>
        <begin position="16"/>
        <end position="48"/>
    </location>
</feature>
<dbReference type="InterPro" id="IPR050390">
    <property type="entry name" value="C5-Methyltransferase"/>
</dbReference>
<feature type="compositionally biased region" description="Basic and acidic residues" evidence="9">
    <location>
        <begin position="1300"/>
        <end position="1311"/>
    </location>
</feature>
<keyword evidence="5 8" id="KW-0949">S-adenosyl-L-methionine</keyword>
<evidence type="ECO:0000256" key="4">
    <source>
        <dbReference type="ARBA" id="ARBA00022679"/>
    </source>
</evidence>
<comment type="subcellular location">
    <subcellularLocation>
        <location evidence="1">Nucleus</location>
    </subcellularLocation>
</comment>
<gene>
    <name evidence="11" type="ORF">EJ02DRAFT_422207</name>
</gene>
<dbReference type="GO" id="GO:0003677">
    <property type="term" value="F:DNA binding"/>
    <property type="evidence" value="ECO:0007669"/>
    <property type="project" value="UniProtKB-KW"/>
</dbReference>
<evidence type="ECO:0000259" key="10">
    <source>
        <dbReference type="PROSITE" id="PS51038"/>
    </source>
</evidence>
<feature type="region of interest" description="Disordered" evidence="9">
    <location>
        <begin position="1169"/>
        <end position="1311"/>
    </location>
</feature>
<dbReference type="GO" id="GO:0003886">
    <property type="term" value="F:DNA (cytosine-5-)-methyltransferase activity"/>
    <property type="evidence" value="ECO:0007669"/>
    <property type="project" value="UniProtKB-EC"/>
</dbReference>
<dbReference type="EMBL" id="ML976035">
    <property type="protein sequence ID" value="KAF1942462.1"/>
    <property type="molecule type" value="Genomic_DNA"/>
</dbReference>
<keyword evidence="6" id="KW-0238">DNA-binding</keyword>
<reference evidence="11" key="1">
    <citation type="journal article" date="2020" name="Stud. Mycol.">
        <title>101 Dothideomycetes genomes: a test case for predicting lifestyles and emergence of pathogens.</title>
        <authorList>
            <person name="Haridas S."/>
            <person name="Albert R."/>
            <person name="Binder M."/>
            <person name="Bloem J."/>
            <person name="Labutti K."/>
            <person name="Salamov A."/>
            <person name="Andreopoulos B."/>
            <person name="Baker S."/>
            <person name="Barry K."/>
            <person name="Bills G."/>
            <person name="Bluhm B."/>
            <person name="Cannon C."/>
            <person name="Castanera R."/>
            <person name="Culley D."/>
            <person name="Daum C."/>
            <person name="Ezra D."/>
            <person name="Gonzalez J."/>
            <person name="Henrissat B."/>
            <person name="Kuo A."/>
            <person name="Liang C."/>
            <person name="Lipzen A."/>
            <person name="Lutzoni F."/>
            <person name="Magnuson J."/>
            <person name="Mondo S."/>
            <person name="Nolan M."/>
            <person name="Ohm R."/>
            <person name="Pangilinan J."/>
            <person name="Park H.-J."/>
            <person name="Ramirez L."/>
            <person name="Alfaro M."/>
            <person name="Sun H."/>
            <person name="Tritt A."/>
            <person name="Yoshinaga Y."/>
            <person name="Zwiers L.-H."/>
            <person name="Turgeon B."/>
            <person name="Goodwin S."/>
            <person name="Spatafora J."/>
            <person name="Crous P."/>
            <person name="Grigoriev I."/>
        </authorList>
    </citation>
    <scope>NUCLEOTIDE SEQUENCE</scope>
    <source>
        <strain evidence="11">CBS 161.51</strain>
    </source>
</reference>
<dbReference type="PROSITE" id="PS51038">
    <property type="entry name" value="BAH"/>
    <property type="match status" value="1"/>
</dbReference>
<evidence type="ECO:0000256" key="2">
    <source>
        <dbReference type="ARBA" id="ARBA00011975"/>
    </source>
</evidence>
<proteinExistence type="inferred from homology"/>
<dbReference type="InterPro" id="IPR001525">
    <property type="entry name" value="C5_MeTfrase"/>
</dbReference>
<dbReference type="InterPro" id="IPR043151">
    <property type="entry name" value="BAH_sf"/>
</dbReference>
<protein>
    <recommendedName>
        <fullName evidence="2">DNA (cytosine-5-)-methyltransferase</fullName>
        <ecNumber evidence="2">2.1.1.37</ecNumber>
    </recommendedName>
</protein>
<dbReference type="PANTHER" id="PTHR10629:SF54">
    <property type="entry name" value="DNA METHYLTRANSFERASE DIM-2"/>
    <property type="match status" value="1"/>
</dbReference>
<keyword evidence="7" id="KW-0539">Nucleus</keyword>
<dbReference type="Gene3D" id="2.30.30.490">
    <property type="match status" value="2"/>
</dbReference>
<dbReference type="Gene3D" id="3.40.50.150">
    <property type="entry name" value="Vaccinia Virus protein VP39"/>
    <property type="match status" value="1"/>
</dbReference>
<feature type="compositionally biased region" description="Basic and acidic residues" evidence="9">
    <location>
        <begin position="1191"/>
        <end position="1204"/>
    </location>
</feature>
<dbReference type="PROSITE" id="PS00094">
    <property type="entry name" value="C5_MTASE_1"/>
    <property type="match status" value="1"/>
</dbReference>
<evidence type="ECO:0000256" key="9">
    <source>
        <dbReference type="SAM" id="MobiDB-lite"/>
    </source>
</evidence>
<evidence type="ECO:0000256" key="5">
    <source>
        <dbReference type="ARBA" id="ARBA00022691"/>
    </source>
</evidence>
<evidence type="ECO:0000313" key="12">
    <source>
        <dbReference type="Proteomes" id="UP000800038"/>
    </source>
</evidence>
<dbReference type="InterPro" id="IPR018117">
    <property type="entry name" value="C5_DNA_meth_AS"/>
</dbReference>
<evidence type="ECO:0000256" key="1">
    <source>
        <dbReference type="ARBA" id="ARBA00004123"/>
    </source>
</evidence>
<keyword evidence="4 8" id="KW-0808">Transferase</keyword>
<evidence type="ECO:0000256" key="6">
    <source>
        <dbReference type="ARBA" id="ARBA00023125"/>
    </source>
</evidence>
<dbReference type="GO" id="GO:0032259">
    <property type="term" value="P:methylation"/>
    <property type="evidence" value="ECO:0007669"/>
    <property type="project" value="UniProtKB-KW"/>
</dbReference>
<feature type="compositionally biased region" description="Polar residues" evidence="9">
    <location>
        <begin position="1241"/>
        <end position="1254"/>
    </location>
</feature>
<evidence type="ECO:0000313" key="11">
    <source>
        <dbReference type="EMBL" id="KAF1942462.1"/>
    </source>
</evidence>